<proteinExistence type="predicted"/>
<evidence type="ECO:0000256" key="5">
    <source>
        <dbReference type="ARBA" id="ARBA00022801"/>
    </source>
</evidence>
<dbReference type="Pfam" id="PF17917">
    <property type="entry name" value="RT_RNaseH"/>
    <property type="match status" value="1"/>
</dbReference>
<dbReference type="FunFam" id="3.30.70.270:FF:000003">
    <property type="entry name" value="Transposon Ty3-G Gag-Pol polyprotein"/>
    <property type="match status" value="1"/>
</dbReference>
<dbReference type="PROSITE" id="PS50994">
    <property type="entry name" value="INTEGRASE"/>
    <property type="match status" value="1"/>
</dbReference>
<name>A0AAW2IRR8_9LAMI</name>
<evidence type="ECO:0000256" key="3">
    <source>
        <dbReference type="ARBA" id="ARBA00022722"/>
    </source>
</evidence>
<dbReference type="InterPro" id="IPR036397">
    <property type="entry name" value="RNaseH_sf"/>
</dbReference>
<dbReference type="Gene3D" id="3.30.420.10">
    <property type="entry name" value="Ribonuclease H-like superfamily/Ribonuclease H"/>
    <property type="match status" value="1"/>
</dbReference>
<reference evidence="9" key="1">
    <citation type="submission" date="2020-06" db="EMBL/GenBank/DDBJ databases">
        <authorList>
            <person name="Li T."/>
            <person name="Hu X."/>
            <person name="Zhang T."/>
            <person name="Song X."/>
            <person name="Zhang H."/>
            <person name="Dai N."/>
            <person name="Sheng W."/>
            <person name="Hou X."/>
            <person name="Wei L."/>
        </authorList>
    </citation>
    <scope>NUCLEOTIDE SEQUENCE</scope>
    <source>
        <strain evidence="9">G01</strain>
        <tissue evidence="9">Leaf</tissue>
    </source>
</reference>
<comment type="caution">
    <text evidence="9">The sequence shown here is derived from an EMBL/GenBank/DDBJ whole genome shotgun (WGS) entry which is preliminary data.</text>
</comment>
<evidence type="ECO:0000256" key="2">
    <source>
        <dbReference type="ARBA" id="ARBA00022695"/>
    </source>
</evidence>
<keyword evidence="6" id="KW-0695">RNA-directed DNA polymerase</keyword>
<evidence type="ECO:0000256" key="4">
    <source>
        <dbReference type="ARBA" id="ARBA00022759"/>
    </source>
</evidence>
<evidence type="ECO:0000256" key="6">
    <source>
        <dbReference type="ARBA" id="ARBA00022918"/>
    </source>
</evidence>
<protein>
    <submittedName>
        <fullName evidence="9">Retrovirus-related Pol polyprotein from transposon.6</fullName>
    </submittedName>
</protein>
<organism evidence="9">
    <name type="scientific">Sesamum angustifolium</name>
    <dbReference type="NCBI Taxonomy" id="2727405"/>
    <lineage>
        <taxon>Eukaryota</taxon>
        <taxon>Viridiplantae</taxon>
        <taxon>Streptophyta</taxon>
        <taxon>Embryophyta</taxon>
        <taxon>Tracheophyta</taxon>
        <taxon>Spermatophyta</taxon>
        <taxon>Magnoliopsida</taxon>
        <taxon>eudicotyledons</taxon>
        <taxon>Gunneridae</taxon>
        <taxon>Pentapetalae</taxon>
        <taxon>asterids</taxon>
        <taxon>lamiids</taxon>
        <taxon>Lamiales</taxon>
        <taxon>Pedaliaceae</taxon>
        <taxon>Sesamum</taxon>
    </lineage>
</organism>
<evidence type="ECO:0000259" key="7">
    <source>
        <dbReference type="PROSITE" id="PS50878"/>
    </source>
</evidence>
<accession>A0AAW2IRR8</accession>
<dbReference type="InterPro" id="IPR012337">
    <property type="entry name" value="RNaseH-like_sf"/>
</dbReference>
<dbReference type="InterPro" id="IPR043502">
    <property type="entry name" value="DNA/RNA_pol_sf"/>
</dbReference>
<dbReference type="PANTHER" id="PTHR37984:SF5">
    <property type="entry name" value="PROTEIN NYNRIN-LIKE"/>
    <property type="match status" value="1"/>
</dbReference>
<gene>
    <name evidence="9" type="ORF">Sangu_2792200</name>
</gene>
<dbReference type="CDD" id="cd01647">
    <property type="entry name" value="RT_LTR"/>
    <property type="match status" value="1"/>
</dbReference>
<keyword evidence="2" id="KW-0548">Nucleotidyltransferase</keyword>
<dbReference type="GO" id="GO:0016787">
    <property type="term" value="F:hydrolase activity"/>
    <property type="evidence" value="ECO:0007669"/>
    <property type="project" value="UniProtKB-KW"/>
</dbReference>
<dbReference type="PANTHER" id="PTHR37984">
    <property type="entry name" value="PROTEIN CBG26694"/>
    <property type="match status" value="1"/>
</dbReference>
<dbReference type="GO" id="GO:0004519">
    <property type="term" value="F:endonuclease activity"/>
    <property type="evidence" value="ECO:0007669"/>
    <property type="project" value="UniProtKB-KW"/>
</dbReference>
<dbReference type="GO" id="GO:0015074">
    <property type="term" value="P:DNA integration"/>
    <property type="evidence" value="ECO:0007669"/>
    <property type="project" value="InterPro"/>
</dbReference>
<dbReference type="InterPro" id="IPR000477">
    <property type="entry name" value="RT_dom"/>
</dbReference>
<dbReference type="InterPro" id="IPR050951">
    <property type="entry name" value="Retrovirus_Pol_polyprotein"/>
</dbReference>
<dbReference type="Pfam" id="PF00078">
    <property type="entry name" value="RVT_1"/>
    <property type="match status" value="1"/>
</dbReference>
<dbReference type="InterPro" id="IPR041373">
    <property type="entry name" value="RT_RNaseH"/>
</dbReference>
<dbReference type="SUPFAM" id="SSF56672">
    <property type="entry name" value="DNA/RNA polymerases"/>
    <property type="match status" value="1"/>
</dbReference>
<evidence type="ECO:0000256" key="1">
    <source>
        <dbReference type="ARBA" id="ARBA00022679"/>
    </source>
</evidence>
<reference evidence="9" key="2">
    <citation type="journal article" date="2024" name="Plant">
        <title>Genomic evolution and insights into agronomic trait innovations of Sesamum species.</title>
        <authorList>
            <person name="Miao H."/>
            <person name="Wang L."/>
            <person name="Qu L."/>
            <person name="Liu H."/>
            <person name="Sun Y."/>
            <person name="Le M."/>
            <person name="Wang Q."/>
            <person name="Wei S."/>
            <person name="Zheng Y."/>
            <person name="Lin W."/>
            <person name="Duan Y."/>
            <person name="Cao H."/>
            <person name="Xiong S."/>
            <person name="Wang X."/>
            <person name="Wei L."/>
            <person name="Li C."/>
            <person name="Ma Q."/>
            <person name="Ju M."/>
            <person name="Zhao R."/>
            <person name="Li G."/>
            <person name="Mu C."/>
            <person name="Tian Q."/>
            <person name="Mei H."/>
            <person name="Zhang T."/>
            <person name="Gao T."/>
            <person name="Zhang H."/>
        </authorList>
    </citation>
    <scope>NUCLEOTIDE SEQUENCE</scope>
    <source>
        <strain evidence="9">G01</strain>
    </source>
</reference>
<dbReference type="GO" id="GO:0003964">
    <property type="term" value="F:RNA-directed DNA polymerase activity"/>
    <property type="evidence" value="ECO:0007669"/>
    <property type="project" value="UniProtKB-KW"/>
</dbReference>
<dbReference type="PROSITE" id="PS50878">
    <property type="entry name" value="RT_POL"/>
    <property type="match status" value="1"/>
</dbReference>
<feature type="domain" description="Integrase catalytic" evidence="8">
    <location>
        <begin position="363"/>
        <end position="507"/>
    </location>
</feature>
<dbReference type="InterPro" id="IPR001584">
    <property type="entry name" value="Integrase_cat-core"/>
</dbReference>
<dbReference type="SUPFAM" id="SSF53098">
    <property type="entry name" value="Ribonuclease H-like"/>
    <property type="match status" value="1"/>
</dbReference>
<keyword evidence="4" id="KW-0255">Endonuclease</keyword>
<evidence type="ECO:0000313" key="9">
    <source>
        <dbReference type="EMBL" id="KAL0285134.1"/>
    </source>
</evidence>
<keyword evidence="1" id="KW-0808">Transferase</keyword>
<dbReference type="EMBL" id="JACGWK010001614">
    <property type="protein sequence ID" value="KAL0285134.1"/>
    <property type="molecule type" value="Genomic_DNA"/>
</dbReference>
<feature type="domain" description="Reverse transcriptase" evidence="7">
    <location>
        <begin position="1"/>
        <end position="239"/>
    </location>
</feature>
<sequence length="507" mass="57727">MAVPFDDFDVILEMDFILLANAMDSFGDRGKKDSLMSAMQDSVRLAEKKDSLMSAIQVKAGLRHGEQTYLAALIEIKSDVIQEVLDEVAELLQEFNDVFPPELPKKLPPRRAIDHAIKLEPSSHPLTQSPYCMALAELRTEEAVGRTVGAAGPAIQMMPFGLTNAPATFCNLMNEVLYEYLDRFVVVYLDDIVIYSESLNEHVKHLMAIFQRLREYELYVKKEKYEFCCEQITFLGHVISQGKIQMDRKKVDASDQALGGVLVQDKHPVAFESHKLKDAKLRYSTHEKEMTVVIHCLEAWRHYLLGVKYDFLDQIQESSKTDAGYLKLVEQVKSGLVRKYWLDSGYYKVERKKEAGLLQPLPIPEVPWQSISMDFISGFPKVNGIASVLVVVDRFSKYGIFIVAPHACPAETAAELFFKNVTKYFGVPKDIVSDRDARFIESQRNWVDLLDIAQFSYNLQNSSATGAVRRAEDSLAKTQRRMKKYADMGRRHVEFSIEDQVLLKLTL</sequence>
<dbReference type="InterPro" id="IPR043128">
    <property type="entry name" value="Rev_trsase/Diguanyl_cyclase"/>
</dbReference>
<evidence type="ECO:0000259" key="8">
    <source>
        <dbReference type="PROSITE" id="PS50994"/>
    </source>
</evidence>
<dbReference type="GO" id="GO:0003676">
    <property type="term" value="F:nucleic acid binding"/>
    <property type="evidence" value="ECO:0007669"/>
    <property type="project" value="InterPro"/>
</dbReference>
<dbReference type="AlphaFoldDB" id="A0AAW2IRR8"/>
<dbReference type="Gene3D" id="3.30.70.270">
    <property type="match status" value="1"/>
</dbReference>
<keyword evidence="3" id="KW-0540">Nuclease</keyword>
<keyword evidence="5" id="KW-0378">Hydrolase</keyword>